<dbReference type="EMBL" id="BTGC01000003">
    <property type="protein sequence ID" value="GMM50883.1"/>
    <property type="molecule type" value="Genomic_DNA"/>
</dbReference>
<name>A0AAV5RHE8_STABA</name>
<dbReference type="AlphaFoldDB" id="A0AAV5RHE8"/>
<sequence>MNKTKSGLSLAAQVAKTLEQKDVLKTYKLLHEYTQYSKPIPPNAMKSFYDVVKEKNDVFHTHLLSKFVTVEAVGEDDFIVYFNRLIQLYLMQGNYIHCLAFIRTVEYINKGEVSILYYGLEMLVKSAKYQNDIATAQEAVQVMVDNDSKINSRTWGMLLQLALDTDNYDSIKYIYKNALATGYLVPDDASYLRIANLAARQGDTRVCEWTALRMRRRQQAVALSKSRPAPDSQDSAISELDRLNIERNHEDALELYTCLIEAAAVSSIKKKDKYSATMRAVFRYLGRLGHVAQQLSVRQLPNVVKALNIDDNLENGVEFFSALCSDASAPTDTKLLVLNLLIACMIQNEREGIIEVCELAARNQLKLNSESNGLLAQISKTDRRLYERVRIILPQHHTCKN</sequence>
<reference evidence="1 2" key="1">
    <citation type="journal article" date="2023" name="Elife">
        <title>Identification of key yeast species and microbe-microbe interactions impacting larval growth of Drosophila in the wild.</title>
        <authorList>
            <person name="Mure A."/>
            <person name="Sugiura Y."/>
            <person name="Maeda R."/>
            <person name="Honda K."/>
            <person name="Sakurai N."/>
            <person name="Takahashi Y."/>
            <person name="Watada M."/>
            <person name="Katoh T."/>
            <person name="Gotoh A."/>
            <person name="Gotoh Y."/>
            <person name="Taniguchi I."/>
            <person name="Nakamura K."/>
            <person name="Hayashi T."/>
            <person name="Katayama T."/>
            <person name="Uemura T."/>
            <person name="Hattori Y."/>
        </authorList>
    </citation>
    <scope>NUCLEOTIDE SEQUENCE [LARGE SCALE GENOMIC DNA]</scope>
    <source>
        <strain evidence="1 2">SB-73</strain>
    </source>
</reference>
<gene>
    <name evidence="1" type="ORF">DASB73_018410</name>
</gene>
<dbReference type="Proteomes" id="UP001362899">
    <property type="component" value="Unassembled WGS sequence"/>
</dbReference>
<organism evidence="1 2">
    <name type="scientific">Starmerella bacillaris</name>
    <name type="common">Yeast</name>
    <name type="synonym">Candida zemplinina</name>
    <dbReference type="NCBI Taxonomy" id="1247836"/>
    <lineage>
        <taxon>Eukaryota</taxon>
        <taxon>Fungi</taxon>
        <taxon>Dikarya</taxon>
        <taxon>Ascomycota</taxon>
        <taxon>Saccharomycotina</taxon>
        <taxon>Dipodascomycetes</taxon>
        <taxon>Dipodascales</taxon>
        <taxon>Trichomonascaceae</taxon>
        <taxon>Starmerella</taxon>
    </lineage>
</organism>
<protein>
    <submittedName>
        <fullName evidence="1">Uncharacterized protein</fullName>
    </submittedName>
</protein>
<evidence type="ECO:0000313" key="2">
    <source>
        <dbReference type="Proteomes" id="UP001362899"/>
    </source>
</evidence>
<evidence type="ECO:0000313" key="1">
    <source>
        <dbReference type="EMBL" id="GMM50883.1"/>
    </source>
</evidence>
<keyword evidence="2" id="KW-1185">Reference proteome</keyword>
<accession>A0AAV5RHE8</accession>
<proteinExistence type="predicted"/>
<comment type="caution">
    <text evidence="1">The sequence shown here is derived from an EMBL/GenBank/DDBJ whole genome shotgun (WGS) entry which is preliminary data.</text>
</comment>